<evidence type="ECO:0000256" key="2">
    <source>
        <dbReference type="ARBA" id="ARBA00022516"/>
    </source>
</evidence>
<accession>A0AAC9FBX7</accession>
<dbReference type="Gene3D" id="3.40.50.1970">
    <property type="match status" value="1"/>
</dbReference>
<evidence type="ECO:0000313" key="11">
    <source>
        <dbReference type="EMBL" id="AOZ46298.1"/>
    </source>
</evidence>
<evidence type="ECO:0000313" key="12">
    <source>
        <dbReference type="Proteomes" id="UP000075221"/>
    </source>
</evidence>
<dbReference type="GO" id="GO:0016614">
    <property type="term" value="F:oxidoreductase activity, acting on CH-OH group of donors"/>
    <property type="evidence" value="ECO:0007669"/>
    <property type="project" value="InterPro"/>
</dbReference>
<dbReference type="AlphaFoldDB" id="A0AAC9FBX7"/>
<dbReference type="Pfam" id="PF13685">
    <property type="entry name" value="Fe-ADH_2"/>
    <property type="match status" value="1"/>
</dbReference>
<keyword evidence="9" id="KW-1208">Phospholipid metabolism</keyword>
<reference evidence="11 13" key="1">
    <citation type="journal article" date="2016" name="Plant Dis.">
        <title>Improved production of propionic acid using genome shuffling.</title>
        <authorList>
            <person name="Luna-Flores C.H."/>
            <person name="Palfreyman R.W."/>
            <person name="Kromer J.O."/>
            <person name="Nielsen L.K."/>
            <person name="Marcellin E."/>
        </authorList>
    </citation>
    <scope>NUCLEOTIDE SEQUENCE [LARGE SCALE GENOMIC DNA]</scope>
    <source>
        <strain evidence="11 13">F3E8</strain>
    </source>
</reference>
<dbReference type="EMBL" id="CP014352">
    <property type="protein sequence ID" value="AMS04811.1"/>
    <property type="molecule type" value="Genomic_DNA"/>
</dbReference>
<evidence type="ECO:0000256" key="5">
    <source>
        <dbReference type="ARBA" id="ARBA00023002"/>
    </source>
</evidence>
<evidence type="ECO:0000256" key="6">
    <source>
        <dbReference type="ARBA" id="ARBA00023027"/>
    </source>
</evidence>
<dbReference type="RefSeq" id="WP_062819168.1">
    <property type="nucleotide sequence ID" value="NZ_CP014352.1"/>
</dbReference>
<evidence type="ECO:0000256" key="1">
    <source>
        <dbReference type="ARBA" id="ARBA00022490"/>
    </source>
</evidence>
<dbReference type="GO" id="GO:0005829">
    <property type="term" value="C:cytosol"/>
    <property type="evidence" value="ECO:0007669"/>
    <property type="project" value="TreeGrafter"/>
</dbReference>
<gene>
    <name evidence="11" type="ORF">A8L58_05730</name>
    <name evidence="10" type="ORF">AXH35_04265</name>
</gene>
<dbReference type="EMBL" id="CP015970">
    <property type="protein sequence ID" value="AOZ46298.1"/>
    <property type="molecule type" value="Genomic_DNA"/>
</dbReference>
<dbReference type="PANTHER" id="PTHR43616:SF5">
    <property type="entry name" value="GLYCEROL DEHYDROGENASE 1"/>
    <property type="match status" value="1"/>
</dbReference>
<proteinExistence type="predicted"/>
<keyword evidence="1" id="KW-0963">Cytoplasm</keyword>
<dbReference type="Proteomes" id="UP000178666">
    <property type="component" value="Chromosome"/>
</dbReference>
<keyword evidence="8" id="KW-0594">Phospholipid biosynthesis</keyword>
<reference evidence="10 12" key="2">
    <citation type="submission" date="2016-02" db="EMBL/GenBank/DDBJ databases">
        <title>Complete Genome Sequence of Propionibacterium acidipropionici ATCC 55737.</title>
        <authorList>
            <person name="Luna Flores C.H."/>
            <person name="Nielsen L.K."/>
            <person name="Marcellin E."/>
        </authorList>
    </citation>
    <scope>NUCLEOTIDE SEQUENCE [LARGE SCALE GENOMIC DNA]</scope>
    <source>
        <strain evidence="10 12">ATCC 55737</strain>
    </source>
</reference>
<dbReference type="InterPro" id="IPR032837">
    <property type="entry name" value="G1PDH"/>
</dbReference>
<dbReference type="GO" id="GO:0008654">
    <property type="term" value="P:phospholipid biosynthetic process"/>
    <property type="evidence" value="ECO:0007669"/>
    <property type="project" value="UniProtKB-KW"/>
</dbReference>
<sequence length="463" mass="48831">MSDEIIAAALAGAGDTDVVEVGRGILARTGTIIADALAEQADGSTAPVLIVADALTWRAAGRTVAESLEIAGVPMTQPYIFSAHPIPYASLDNAHSIAERLLALDKETGSRVVPVAIGSGTINDLTKLAAKDLGRRYGVVGTAASMDGYTGAGAPISDNGVKVTVNCVAPKVVIFDLDVAAAAPAAMTASGYGDLAAKIPGGADWILADAAGVEPINDQVWELVQSGVHQALAHPDDLAAGIPEAYTGLVEGLILSGLAMQVYDGTRPASGAEHYFSHIWELGHLGADKEVPPSHGFKVAIGTLAMLAFYEKFLERDITALDIDAAVAQWPAWDAVEADIRTRFTGALADHAVAETHVKYVTPAELSARLRRIVDAWPRTLPRLREQLVPTREFAAKLAAAGAPHRPEDIGLTIDDVRDTFPKAMYYRSRYTVLDVAREAGWFTDIVNEIFTPGTGGLADLWA</sequence>
<name>A0AAC9FBX7_9ACTN</name>
<keyword evidence="6" id="KW-0520">NAD</keyword>
<organism evidence="10 12">
    <name type="scientific">Acidipropionibacterium acidipropionici</name>
    <dbReference type="NCBI Taxonomy" id="1748"/>
    <lineage>
        <taxon>Bacteria</taxon>
        <taxon>Bacillati</taxon>
        <taxon>Actinomycetota</taxon>
        <taxon>Actinomycetes</taxon>
        <taxon>Propionibacteriales</taxon>
        <taxon>Propionibacteriaceae</taxon>
        <taxon>Acidipropionibacterium</taxon>
    </lineage>
</organism>
<keyword evidence="3" id="KW-0479">Metal-binding</keyword>
<evidence type="ECO:0000313" key="13">
    <source>
        <dbReference type="Proteomes" id="UP000178666"/>
    </source>
</evidence>
<keyword evidence="7" id="KW-0443">Lipid metabolism</keyword>
<dbReference type="Gene3D" id="1.20.1090.10">
    <property type="entry name" value="Dehydroquinate synthase-like - alpha domain"/>
    <property type="match status" value="1"/>
</dbReference>
<dbReference type="GO" id="GO:0046872">
    <property type="term" value="F:metal ion binding"/>
    <property type="evidence" value="ECO:0007669"/>
    <property type="project" value="UniProtKB-KW"/>
</dbReference>
<evidence type="ECO:0000256" key="7">
    <source>
        <dbReference type="ARBA" id="ARBA00023098"/>
    </source>
</evidence>
<evidence type="ECO:0000256" key="3">
    <source>
        <dbReference type="ARBA" id="ARBA00022723"/>
    </source>
</evidence>
<evidence type="ECO:0000256" key="8">
    <source>
        <dbReference type="ARBA" id="ARBA00023209"/>
    </source>
</evidence>
<dbReference type="Proteomes" id="UP000075221">
    <property type="component" value="Chromosome"/>
</dbReference>
<dbReference type="SUPFAM" id="SSF56796">
    <property type="entry name" value="Dehydroquinate synthase-like"/>
    <property type="match status" value="1"/>
</dbReference>
<dbReference type="PANTHER" id="PTHR43616">
    <property type="entry name" value="GLYCEROL DEHYDROGENASE"/>
    <property type="match status" value="1"/>
</dbReference>
<evidence type="ECO:0000256" key="4">
    <source>
        <dbReference type="ARBA" id="ARBA00022857"/>
    </source>
</evidence>
<keyword evidence="13" id="KW-1185">Reference proteome</keyword>
<keyword evidence="2" id="KW-0444">Lipid biosynthesis</keyword>
<evidence type="ECO:0000313" key="10">
    <source>
        <dbReference type="EMBL" id="AMS04811.1"/>
    </source>
</evidence>
<protein>
    <submittedName>
        <fullName evidence="10">3-dehydroquinate synthase</fullName>
    </submittedName>
</protein>
<keyword evidence="5" id="KW-0560">Oxidoreductase</keyword>
<keyword evidence="4" id="KW-0521">NADP</keyword>
<dbReference type="CDD" id="cd08175">
    <property type="entry name" value="G1PDH"/>
    <property type="match status" value="1"/>
</dbReference>
<dbReference type="InterPro" id="IPR016205">
    <property type="entry name" value="Glycerol_DH"/>
</dbReference>
<evidence type="ECO:0000256" key="9">
    <source>
        <dbReference type="ARBA" id="ARBA00023264"/>
    </source>
</evidence>